<protein>
    <submittedName>
        <fullName evidence="2">CAAX amino protease</fullName>
    </submittedName>
</protein>
<keyword evidence="3" id="KW-1185">Reference proteome</keyword>
<keyword evidence="1" id="KW-0175">Coiled coil</keyword>
<feature type="coiled-coil region" evidence="1">
    <location>
        <begin position="117"/>
        <end position="144"/>
    </location>
</feature>
<dbReference type="RefSeq" id="WP_188935864.1">
    <property type="nucleotide sequence ID" value="NZ_BMJC01000005.1"/>
</dbReference>
<accession>A0A8J2UGW8</accession>
<gene>
    <name evidence="2" type="ORF">GCM10011511_43950</name>
</gene>
<evidence type="ECO:0000313" key="3">
    <source>
        <dbReference type="Proteomes" id="UP000607559"/>
    </source>
</evidence>
<evidence type="ECO:0000256" key="1">
    <source>
        <dbReference type="SAM" id="Coils"/>
    </source>
</evidence>
<keyword evidence="2" id="KW-0645">Protease</keyword>
<dbReference type="GO" id="GO:0006508">
    <property type="term" value="P:proteolysis"/>
    <property type="evidence" value="ECO:0007669"/>
    <property type="project" value="UniProtKB-KW"/>
</dbReference>
<dbReference type="AlphaFoldDB" id="A0A8J2UGW8"/>
<proteinExistence type="predicted"/>
<sequence length="300" mass="35232">MYSKPVTTIAQQIQQLKDRGLSIQDDGSAEHFLSNISYYRLAGYWWPMQSDKINHIFKPNSKFDDVIALYNFDRELRILLFDVIERIEIGLRTRMINHLSYEHGFWWFQKTEIFSNTRQLIVTLASLEEELERSKDTFIKEHKKKHADDLRFPPCIKTLEIATFGSLSRLYGNLKPNVASKDIIASELKTVNHTYLHSWLQSISQIRNICAHHGRLWNKHLTIKPNLLPKPPAPWIGYVPPVTEHHKLYIHACCMKYLLDVVSPGHHYKVKLAHLFDKYPSIDLMALGFNTQWQLEPLWN</sequence>
<reference evidence="2" key="1">
    <citation type="journal article" date="2014" name="Int. J. Syst. Evol. Microbiol.">
        <title>Complete genome sequence of Corynebacterium casei LMG S-19264T (=DSM 44701T), isolated from a smear-ripened cheese.</title>
        <authorList>
            <consortium name="US DOE Joint Genome Institute (JGI-PGF)"/>
            <person name="Walter F."/>
            <person name="Albersmeier A."/>
            <person name="Kalinowski J."/>
            <person name="Ruckert C."/>
        </authorList>
    </citation>
    <scope>NUCLEOTIDE SEQUENCE</scope>
    <source>
        <strain evidence="2">CGMCC 1.15448</strain>
    </source>
</reference>
<keyword evidence="2" id="KW-0378">Hydrolase</keyword>
<name>A0A8J2UGW8_9BACT</name>
<dbReference type="InterPro" id="IPR011664">
    <property type="entry name" value="Abi_system_AbiD/AbiF-like"/>
</dbReference>
<dbReference type="Proteomes" id="UP000607559">
    <property type="component" value="Unassembled WGS sequence"/>
</dbReference>
<dbReference type="Pfam" id="PF07751">
    <property type="entry name" value="Abi_2"/>
    <property type="match status" value="1"/>
</dbReference>
<dbReference type="EMBL" id="BMJC01000005">
    <property type="protein sequence ID" value="GGB15388.1"/>
    <property type="molecule type" value="Genomic_DNA"/>
</dbReference>
<comment type="caution">
    <text evidence="2">The sequence shown here is derived from an EMBL/GenBank/DDBJ whole genome shotgun (WGS) entry which is preliminary data.</text>
</comment>
<reference evidence="2" key="2">
    <citation type="submission" date="2020-09" db="EMBL/GenBank/DDBJ databases">
        <authorList>
            <person name="Sun Q."/>
            <person name="Zhou Y."/>
        </authorList>
    </citation>
    <scope>NUCLEOTIDE SEQUENCE</scope>
    <source>
        <strain evidence="2">CGMCC 1.15448</strain>
    </source>
</reference>
<evidence type="ECO:0000313" key="2">
    <source>
        <dbReference type="EMBL" id="GGB15388.1"/>
    </source>
</evidence>
<organism evidence="2 3">
    <name type="scientific">Puia dinghuensis</name>
    <dbReference type="NCBI Taxonomy" id="1792502"/>
    <lineage>
        <taxon>Bacteria</taxon>
        <taxon>Pseudomonadati</taxon>
        <taxon>Bacteroidota</taxon>
        <taxon>Chitinophagia</taxon>
        <taxon>Chitinophagales</taxon>
        <taxon>Chitinophagaceae</taxon>
        <taxon>Puia</taxon>
    </lineage>
</organism>
<dbReference type="GO" id="GO:0008233">
    <property type="term" value="F:peptidase activity"/>
    <property type="evidence" value="ECO:0007669"/>
    <property type="project" value="UniProtKB-KW"/>
</dbReference>